<protein>
    <submittedName>
        <fullName evidence="5">AMP-binding protein</fullName>
    </submittedName>
</protein>
<dbReference type="InterPro" id="IPR000873">
    <property type="entry name" value="AMP-dep_synth/lig_dom"/>
</dbReference>
<dbReference type="PANTHER" id="PTHR24096:SF267">
    <property type="entry name" value="MALONATE--COA LIGASE ACSF3, MITOCHONDRIAL"/>
    <property type="match status" value="1"/>
</dbReference>
<dbReference type="InterPro" id="IPR042099">
    <property type="entry name" value="ANL_N_sf"/>
</dbReference>
<dbReference type="Gene3D" id="3.30.300.30">
    <property type="match status" value="1"/>
</dbReference>
<dbReference type="RefSeq" id="WP_285966413.1">
    <property type="nucleotide sequence ID" value="NZ_CP127294.1"/>
</dbReference>
<proteinExistence type="inferred from homology"/>
<keyword evidence="6" id="KW-1185">Reference proteome</keyword>
<dbReference type="Proteomes" id="UP001236014">
    <property type="component" value="Chromosome"/>
</dbReference>
<evidence type="ECO:0000313" key="5">
    <source>
        <dbReference type="EMBL" id="WIX75648.1"/>
    </source>
</evidence>
<evidence type="ECO:0000259" key="4">
    <source>
        <dbReference type="Pfam" id="PF13193"/>
    </source>
</evidence>
<evidence type="ECO:0000256" key="2">
    <source>
        <dbReference type="ARBA" id="ARBA00022598"/>
    </source>
</evidence>
<keyword evidence="2" id="KW-0436">Ligase</keyword>
<name>A0A9Y2IBW8_9PSEU</name>
<feature type="domain" description="AMP-dependent synthetase/ligase" evidence="3">
    <location>
        <begin position="6"/>
        <end position="375"/>
    </location>
</feature>
<dbReference type="InterPro" id="IPR025110">
    <property type="entry name" value="AMP-bd_C"/>
</dbReference>
<accession>A0A9Y2IBW8</accession>
<dbReference type="GO" id="GO:0016405">
    <property type="term" value="F:CoA-ligase activity"/>
    <property type="evidence" value="ECO:0007669"/>
    <property type="project" value="TreeGrafter"/>
</dbReference>
<dbReference type="AlphaFoldDB" id="A0A9Y2IBW8"/>
<dbReference type="EMBL" id="CP127294">
    <property type="protein sequence ID" value="WIX75648.1"/>
    <property type="molecule type" value="Genomic_DNA"/>
</dbReference>
<sequence length="507" mass="55623">MPEMFAARNTTQPALIDPVSGVTRTYGQLADRTDLLAGSLFELLGFKRGGRIAALSRNSIELVELYIAAARVGALLFPLNWRFSPAQVAEALLDAAPAVVFYEAEFADVVAEIRTQVDTVWIEWSTGKDSEYEELLARVRPRIADVRRRLPDPKSLLFEPYLAISTGGTSGIPKSAVHSQYSYGACTLDYLAGTRVAEDDIYLMLGQLFHVVGYMAFAYLLCGRPVVVTNFQTDGMLELIRQEGVTAFMAIGAMLPRLVAEAEKDVDPPSTVRIVEYGGAPMGADTIRRAGELFKADLMQTWGMTEFGPGTYLGPEAHRRALSGEKPELFRSCGNSALLSTLAVLDLETGRPVPRDGKTMGELCHRGPNNMIGYWNKPEETAGLVRNGWIHTGDGVTWDEEGFFYIVDRLKSLIISGGENIFPSEVERCLGDHPEIAEVAVVGAPDEQWGEVVKAFVVRATGSSLTEDQVSRYVGETLASYKKPRVVEFKDALPMTPTGKVNRKLLK</sequence>
<dbReference type="FunFam" id="3.30.300.30:FF:000008">
    <property type="entry name" value="2,3-dihydroxybenzoate-AMP ligase"/>
    <property type="match status" value="1"/>
</dbReference>
<evidence type="ECO:0000256" key="1">
    <source>
        <dbReference type="ARBA" id="ARBA00006432"/>
    </source>
</evidence>
<dbReference type="KEGG" id="acab:QRX50_29620"/>
<dbReference type="SUPFAM" id="SSF56801">
    <property type="entry name" value="Acetyl-CoA synthetase-like"/>
    <property type="match status" value="1"/>
</dbReference>
<evidence type="ECO:0000313" key="6">
    <source>
        <dbReference type="Proteomes" id="UP001236014"/>
    </source>
</evidence>
<dbReference type="Pfam" id="PF13193">
    <property type="entry name" value="AMP-binding_C"/>
    <property type="match status" value="1"/>
</dbReference>
<feature type="domain" description="AMP-binding enzyme C-terminal" evidence="4">
    <location>
        <begin position="425"/>
        <end position="500"/>
    </location>
</feature>
<gene>
    <name evidence="5" type="ORF">QRX50_29620</name>
</gene>
<comment type="similarity">
    <text evidence="1">Belongs to the ATP-dependent AMP-binding enzyme family.</text>
</comment>
<dbReference type="InterPro" id="IPR045851">
    <property type="entry name" value="AMP-bd_C_sf"/>
</dbReference>
<dbReference type="Pfam" id="PF00501">
    <property type="entry name" value="AMP-binding"/>
    <property type="match status" value="1"/>
</dbReference>
<organism evidence="5 6">
    <name type="scientific">Amycolatopsis carbonis</name>
    <dbReference type="NCBI Taxonomy" id="715471"/>
    <lineage>
        <taxon>Bacteria</taxon>
        <taxon>Bacillati</taxon>
        <taxon>Actinomycetota</taxon>
        <taxon>Actinomycetes</taxon>
        <taxon>Pseudonocardiales</taxon>
        <taxon>Pseudonocardiaceae</taxon>
        <taxon>Amycolatopsis</taxon>
    </lineage>
</organism>
<dbReference type="Gene3D" id="3.40.50.12780">
    <property type="entry name" value="N-terminal domain of ligase-like"/>
    <property type="match status" value="1"/>
</dbReference>
<reference evidence="5 6" key="1">
    <citation type="submission" date="2023-06" db="EMBL/GenBank/DDBJ databases">
        <authorList>
            <person name="Oyuntsetseg B."/>
            <person name="Kim S.B."/>
        </authorList>
    </citation>
    <scope>NUCLEOTIDE SEQUENCE [LARGE SCALE GENOMIC DNA]</scope>
    <source>
        <strain evidence="5 6">2-15</strain>
    </source>
</reference>
<dbReference type="PANTHER" id="PTHR24096">
    <property type="entry name" value="LONG-CHAIN-FATTY-ACID--COA LIGASE"/>
    <property type="match status" value="1"/>
</dbReference>
<evidence type="ECO:0000259" key="3">
    <source>
        <dbReference type="Pfam" id="PF00501"/>
    </source>
</evidence>